<organism evidence="3 4">
    <name type="scientific">Pontibacter diazotrophicus</name>
    <dbReference type="NCBI Taxonomy" id="1400979"/>
    <lineage>
        <taxon>Bacteria</taxon>
        <taxon>Pseudomonadati</taxon>
        <taxon>Bacteroidota</taxon>
        <taxon>Cytophagia</taxon>
        <taxon>Cytophagales</taxon>
        <taxon>Hymenobacteraceae</taxon>
        <taxon>Pontibacter</taxon>
    </lineage>
</organism>
<name>A0A3D8L9I4_9BACT</name>
<evidence type="ECO:0000259" key="2">
    <source>
        <dbReference type="Pfam" id="PF08327"/>
    </source>
</evidence>
<proteinExistence type="inferred from homology"/>
<sequence length="184" mass="20437">MKLITIVISTLLVLTAALAGALYQLPTQLEVQQSIVLNASSEEVYTYLNNPMEWEKWTVLNKQTDPSMIYLYGGPMAGTGARMQWSGDRVGNGQVVFTGSTSPTSLLYLESDDADTSRLHGSFTLTEVEGGTELVWRQEAVYGENPWDRVICLLRTYRKQDEAEKGLLGLKTLILSNSKKKALK</sequence>
<dbReference type="Pfam" id="PF08327">
    <property type="entry name" value="AHSA1"/>
    <property type="match status" value="1"/>
</dbReference>
<dbReference type="RefSeq" id="WP_115566792.1">
    <property type="nucleotide sequence ID" value="NZ_QRGR01000019.1"/>
</dbReference>
<dbReference type="SUPFAM" id="SSF55961">
    <property type="entry name" value="Bet v1-like"/>
    <property type="match status" value="1"/>
</dbReference>
<evidence type="ECO:0000256" key="1">
    <source>
        <dbReference type="ARBA" id="ARBA00006817"/>
    </source>
</evidence>
<keyword evidence="4" id="KW-1185">Reference proteome</keyword>
<dbReference type="OrthoDB" id="9807923at2"/>
<feature type="domain" description="Activator of Hsp90 ATPase homologue 1/2-like C-terminal" evidence="2">
    <location>
        <begin position="38"/>
        <end position="141"/>
    </location>
</feature>
<dbReference type="AlphaFoldDB" id="A0A3D8L9I4"/>
<dbReference type="InterPro" id="IPR013538">
    <property type="entry name" value="ASHA1/2-like_C"/>
</dbReference>
<evidence type="ECO:0000313" key="3">
    <source>
        <dbReference type="EMBL" id="RDV14013.1"/>
    </source>
</evidence>
<reference evidence="4" key="1">
    <citation type="submission" date="2018-08" db="EMBL/GenBank/DDBJ databases">
        <authorList>
            <person name="Liu Z.-W."/>
            <person name="Du Z.-J."/>
        </authorList>
    </citation>
    <scope>NUCLEOTIDE SEQUENCE [LARGE SCALE GENOMIC DNA]</scope>
    <source>
        <strain evidence="4">H4X</strain>
    </source>
</reference>
<dbReference type="EMBL" id="QRGR01000019">
    <property type="protein sequence ID" value="RDV14013.1"/>
    <property type="molecule type" value="Genomic_DNA"/>
</dbReference>
<comment type="caution">
    <text evidence="3">The sequence shown here is derived from an EMBL/GenBank/DDBJ whole genome shotgun (WGS) entry which is preliminary data.</text>
</comment>
<accession>A0A3D8L9I4</accession>
<dbReference type="InterPro" id="IPR023393">
    <property type="entry name" value="START-like_dom_sf"/>
</dbReference>
<dbReference type="Proteomes" id="UP000256708">
    <property type="component" value="Unassembled WGS sequence"/>
</dbReference>
<gene>
    <name evidence="3" type="ORF">DXT99_17080</name>
</gene>
<comment type="similarity">
    <text evidence="1">Belongs to the AHA1 family.</text>
</comment>
<evidence type="ECO:0000313" key="4">
    <source>
        <dbReference type="Proteomes" id="UP000256708"/>
    </source>
</evidence>
<dbReference type="Gene3D" id="3.30.530.20">
    <property type="match status" value="1"/>
</dbReference>
<protein>
    <recommendedName>
        <fullName evidence="2">Activator of Hsp90 ATPase homologue 1/2-like C-terminal domain-containing protein</fullName>
    </recommendedName>
</protein>